<dbReference type="PROSITE" id="PS51301">
    <property type="entry name" value="KILA_N"/>
    <property type="match status" value="1"/>
</dbReference>
<dbReference type="EMBL" id="HF679133">
    <property type="protein sequence ID" value="CCU55939.1"/>
    <property type="molecule type" value="Genomic_DNA"/>
</dbReference>
<dbReference type="InterPro" id="IPR018004">
    <property type="entry name" value="KilA/APSES_HTH"/>
</dbReference>
<organism evidence="2 3">
    <name type="scientific">Choristoneura rosaceana entomopoxvirus 'L'</name>
    <dbReference type="NCBI Taxonomy" id="1293539"/>
    <lineage>
        <taxon>Viruses</taxon>
        <taxon>Varidnaviria</taxon>
        <taxon>Bamfordvirae</taxon>
        <taxon>Nucleocytoviricota</taxon>
        <taxon>Pokkesviricetes</taxon>
        <taxon>Chitovirales</taxon>
        <taxon>Poxviridae</taxon>
        <taxon>Entomopoxvirinae</taxon>
        <taxon>Betaentomopoxvirus</taxon>
        <taxon>Betaentomopoxvirus crosaceana</taxon>
        <taxon>Choristoneura rosaceana entomopoxvirus</taxon>
    </lineage>
</organism>
<evidence type="ECO:0000313" key="2">
    <source>
        <dbReference type="EMBL" id="CCU55939.1"/>
    </source>
</evidence>
<reference evidence="2" key="1">
    <citation type="journal article" date="2013" name="J. Virol.">
        <title>New Insights into the Evolution of Entomopoxvirinae from the Complete Genome Sequences of Four Entomopoxviruses Infecting Adoxophyes honmai, Choristoneura biennis, Choristoneura rosaceana, and Mythimna separata.</title>
        <authorList>
            <person name="Theze J."/>
            <person name="Takatsuka J."/>
            <person name="Li Z."/>
            <person name="Gallais J."/>
            <person name="Doucet D."/>
            <person name="Arif B."/>
            <person name="Nakai M."/>
            <person name="Herniou E.A."/>
        </authorList>
    </citation>
    <scope>NUCLEOTIDE SEQUENCE</scope>
</reference>
<name>A0ABM9QK70_9POXV</name>
<dbReference type="RefSeq" id="YP_008004441.1">
    <property type="nucleotide sequence ID" value="NC_021249.1"/>
</dbReference>
<keyword evidence="3" id="KW-1185">Reference proteome</keyword>
<sequence length="124" mass="14950">MSRINHIKGSYYYIKYNNYKIIINIQNYYFNVSKLFESFNKDFDNWYTMKSSKEYINKKCKEHVDIKYIVTGKNILGGIYFHPSILSYTLQSLYTDNNDNLVPQQSRKNIYNINLIIPNRKIIH</sequence>
<gene>
    <name evidence="2" type="ORF">CHREV_037</name>
</gene>
<protein>
    <submittedName>
        <fullName evidence="2">N1R/p28-like protein</fullName>
    </submittedName>
</protein>
<dbReference type="Pfam" id="PF04383">
    <property type="entry name" value="KilA-N"/>
    <property type="match status" value="1"/>
</dbReference>
<evidence type="ECO:0000259" key="1">
    <source>
        <dbReference type="PROSITE" id="PS51301"/>
    </source>
</evidence>
<evidence type="ECO:0000313" key="3">
    <source>
        <dbReference type="Proteomes" id="UP000792374"/>
    </source>
</evidence>
<dbReference type="GeneID" id="15613362"/>
<dbReference type="InterPro" id="IPR017880">
    <property type="entry name" value="KilA_N"/>
</dbReference>
<feature type="domain" description="KilA-N" evidence="1">
    <location>
        <begin position="10"/>
        <end position="110"/>
    </location>
</feature>
<proteinExistence type="predicted"/>
<accession>A0ABM9QK70</accession>
<dbReference type="Proteomes" id="UP000792374">
    <property type="component" value="Genome"/>
</dbReference>